<accession>A0A4Z2DC60</accession>
<evidence type="ECO:0000313" key="1">
    <source>
        <dbReference type="EMBL" id="TNN14081.1"/>
    </source>
</evidence>
<dbReference type="AlphaFoldDB" id="A0A4Z2DC60"/>
<reference evidence="1 2" key="1">
    <citation type="submission" date="2019-03" db="EMBL/GenBank/DDBJ databases">
        <title>An improved genome assembly of the fluke Schistosoma japonicum.</title>
        <authorList>
            <person name="Hu W."/>
            <person name="Luo F."/>
            <person name="Yin M."/>
            <person name="Mo X."/>
            <person name="Sun C."/>
            <person name="Wu Q."/>
            <person name="Zhu B."/>
            <person name="Xiang M."/>
            <person name="Wang J."/>
            <person name="Wang Y."/>
            <person name="Zhang T."/>
            <person name="Xu B."/>
            <person name="Zheng H."/>
            <person name="Feng Z."/>
        </authorList>
    </citation>
    <scope>NUCLEOTIDE SEQUENCE [LARGE SCALE GENOMIC DNA]</scope>
    <source>
        <strain evidence="1">HuSjv2</strain>
        <tissue evidence="1">Worms</tissue>
    </source>
</reference>
<gene>
    <name evidence="1" type="ORF">EWB00_002338</name>
</gene>
<proteinExistence type="predicted"/>
<organism evidence="1 2">
    <name type="scientific">Schistosoma japonicum</name>
    <name type="common">Blood fluke</name>
    <dbReference type="NCBI Taxonomy" id="6182"/>
    <lineage>
        <taxon>Eukaryota</taxon>
        <taxon>Metazoa</taxon>
        <taxon>Spiralia</taxon>
        <taxon>Lophotrochozoa</taxon>
        <taxon>Platyhelminthes</taxon>
        <taxon>Trematoda</taxon>
        <taxon>Digenea</taxon>
        <taxon>Strigeidida</taxon>
        <taxon>Schistosomatoidea</taxon>
        <taxon>Schistosomatidae</taxon>
        <taxon>Schistosoma</taxon>
    </lineage>
</organism>
<protein>
    <submittedName>
        <fullName evidence="1">Uncharacterized protein</fullName>
    </submittedName>
</protein>
<comment type="caution">
    <text evidence="1">The sequence shown here is derived from an EMBL/GenBank/DDBJ whole genome shotgun (WGS) entry which is preliminary data.</text>
</comment>
<evidence type="ECO:0000313" key="2">
    <source>
        <dbReference type="Proteomes" id="UP000311919"/>
    </source>
</evidence>
<sequence>MVGVDGVPVAQWIARRTSIRRLRVRVPPGMGAFEKHPVYSVSCDEITTRAEHTLVGRTDETSLLQHTERRVHGDISSLCLYRQSNRVELTGPLV</sequence>
<name>A0A4Z2DC60_SCHJA</name>
<dbReference type="EMBL" id="SKCS01000180">
    <property type="protein sequence ID" value="TNN14081.1"/>
    <property type="molecule type" value="Genomic_DNA"/>
</dbReference>
<dbReference type="Proteomes" id="UP000311919">
    <property type="component" value="Unassembled WGS sequence"/>
</dbReference>
<keyword evidence="2" id="KW-1185">Reference proteome</keyword>